<dbReference type="NCBIfam" id="TIGR00654">
    <property type="entry name" value="PhzF_family"/>
    <property type="match status" value="1"/>
</dbReference>
<keyword evidence="5" id="KW-1185">Reference proteome</keyword>
<evidence type="ECO:0000313" key="5">
    <source>
        <dbReference type="Proteomes" id="UP000604475"/>
    </source>
</evidence>
<evidence type="ECO:0000256" key="2">
    <source>
        <dbReference type="ARBA" id="ARBA00023235"/>
    </source>
</evidence>
<dbReference type="PANTHER" id="PTHR13774">
    <property type="entry name" value="PHENAZINE BIOSYNTHESIS PROTEIN"/>
    <property type="match status" value="1"/>
</dbReference>
<dbReference type="GO" id="GO:0005737">
    <property type="term" value="C:cytoplasm"/>
    <property type="evidence" value="ECO:0007669"/>
    <property type="project" value="TreeGrafter"/>
</dbReference>
<dbReference type="EMBL" id="JAEACQ010000171">
    <property type="protein sequence ID" value="MBL7628100.1"/>
    <property type="molecule type" value="Genomic_DNA"/>
</dbReference>
<sequence length="314" mass="31885">MGLACLVWSVGVVRTVTARRGPGWRSGGAGGGRGVAGVEVLRYAAFTTSPAGGNPAGVVLDASGLSDAEMLRIAAEVGYSETAFLVARAAGGLDVRYFSPLAEVPFCGHATIAAAVAWARRFGPGDLVFHTRAGLVEVGTSVSGAEVVATLTSVAPRVEPIAAGALAELLAALGWAASELDPALPPRVGYAGAFHPVVAAGSRERLVALDYDFDRLGALMGREGWTTIQLVWRADAVTFHARNPFPPGGVVEDPATGAAAAALGGYLRELGLVSPPVRLTVFQGRELGRPGVLTVDVAARGGIAVSGPAVELGS</sequence>
<dbReference type="Pfam" id="PF02567">
    <property type="entry name" value="PhzC-PhzF"/>
    <property type="match status" value="1"/>
</dbReference>
<dbReference type="Proteomes" id="UP000604475">
    <property type="component" value="Unassembled WGS sequence"/>
</dbReference>
<dbReference type="InterPro" id="IPR003719">
    <property type="entry name" value="Phenazine_PhzF-like"/>
</dbReference>
<comment type="similarity">
    <text evidence="1">Belongs to the PhzF family.</text>
</comment>
<proteinExistence type="inferred from homology"/>
<dbReference type="SUPFAM" id="SSF54506">
    <property type="entry name" value="Diaminopimelate epimerase-like"/>
    <property type="match status" value="1"/>
</dbReference>
<accession>A0A937RCU9</accession>
<feature type="active site" evidence="3">
    <location>
        <position position="81"/>
    </location>
</feature>
<organism evidence="4 5">
    <name type="scientific">Frankia nepalensis</name>
    <dbReference type="NCBI Taxonomy" id="1836974"/>
    <lineage>
        <taxon>Bacteria</taxon>
        <taxon>Bacillati</taxon>
        <taxon>Actinomycetota</taxon>
        <taxon>Actinomycetes</taxon>
        <taxon>Frankiales</taxon>
        <taxon>Frankiaceae</taxon>
        <taxon>Frankia</taxon>
    </lineage>
</organism>
<dbReference type="GO" id="GO:0016853">
    <property type="term" value="F:isomerase activity"/>
    <property type="evidence" value="ECO:0007669"/>
    <property type="project" value="UniProtKB-KW"/>
</dbReference>
<reference evidence="4" key="1">
    <citation type="submission" date="2020-12" db="EMBL/GenBank/DDBJ databases">
        <title>Genomic characterization of non-nitrogen-fixing Frankia strains.</title>
        <authorList>
            <person name="Carlos-Shanley C."/>
            <person name="Guerra T."/>
            <person name="Hahn D."/>
        </authorList>
    </citation>
    <scope>NUCLEOTIDE SEQUENCE</scope>
    <source>
        <strain evidence="4">CN6</strain>
    </source>
</reference>
<evidence type="ECO:0000256" key="3">
    <source>
        <dbReference type="PIRSR" id="PIRSR016184-1"/>
    </source>
</evidence>
<dbReference type="AlphaFoldDB" id="A0A937RCU9"/>
<dbReference type="Gene3D" id="3.10.310.10">
    <property type="entry name" value="Diaminopimelate Epimerase, Chain A, domain 1"/>
    <property type="match status" value="2"/>
</dbReference>
<evidence type="ECO:0000313" key="4">
    <source>
        <dbReference type="EMBL" id="MBL7628100.1"/>
    </source>
</evidence>
<evidence type="ECO:0000256" key="1">
    <source>
        <dbReference type="ARBA" id="ARBA00008270"/>
    </source>
</evidence>
<gene>
    <name evidence="4" type="ORF">I7412_13280</name>
</gene>
<dbReference type="PANTHER" id="PTHR13774:SF39">
    <property type="entry name" value="BIOSYNTHESIS PROTEIN, PUTATIVE-RELATED"/>
    <property type="match status" value="1"/>
</dbReference>
<keyword evidence="2 4" id="KW-0413">Isomerase</keyword>
<dbReference type="PIRSF" id="PIRSF016184">
    <property type="entry name" value="PhzC_PhzF"/>
    <property type="match status" value="1"/>
</dbReference>
<comment type="caution">
    <text evidence="4">The sequence shown here is derived from an EMBL/GenBank/DDBJ whole genome shotgun (WGS) entry which is preliminary data.</text>
</comment>
<protein>
    <submittedName>
        <fullName evidence="4">PhzF family phenazine biosynthesis isomerase</fullName>
    </submittedName>
</protein>
<name>A0A937RCU9_9ACTN</name>